<dbReference type="Proteomes" id="UP000275078">
    <property type="component" value="Unassembled WGS sequence"/>
</dbReference>
<dbReference type="SUPFAM" id="SSF63825">
    <property type="entry name" value="YWTD domain"/>
    <property type="match status" value="1"/>
</dbReference>
<evidence type="ECO:0000313" key="2">
    <source>
        <dbReference type="EMBL" id="RPA85440.1"/>
    </source>
</evidence>
<dbReference type="OrthoDB" id="5307922at2759"/>
<feature type="chain" id="PRO_5018129674" evidence="1">
    <location>
        <begin position="24"/>
        <end position="359"/>
    </location>
</feature>
<dbReference type="Gene3D" id="2.130.10.10">
    <property type="entry name" value="YVTN repeat-like/Quinoprotein amine dehydrogenase"/>
    <property type="match status" value="1"/>
</dbReference>
<keyword evidence="1" id="KW-0732">Signal</keyword>
<keyword evidence="3" id="KW-1185">Reference proteome</keyword>
<sequence>MKRSKLLISHLVLLFSLLGRASAVPFPSGPPASPSLYTFSDPDAWPEGVATHPLSPYFYSASTTTGTIYRGHLGSPSISSWITSPTELAGLNTAWGMKLSRDGRYLFVASGLQGGVWVFSVQHQTAVAIFSNGIAFGGTWINDIAVDYALGGTGDVLVTDSLTTVLWKIPAAELSSAIAEWQTTGVVAARSLTQFADMSQWAPDPSLGPYLANGLTFLPGGRYAMVGIMSTGYLVRVDLVNGATSAVSKRTDVNDKVFAYSDGLLYRHPYLFSVNAVHDPSHPSGPLQDFITVVKLSGSGSEKYLKGDIVGKIESTTFNVSTTLAFAGANIGDALVVNHQLTGGVPALPFTISRIPLTW</sequence>
<accession>A0A3N4IMT1</accession>
<evidence type="ECO:0000313" key="3">
    <source>
        <dbReference type="Proteomes" id="UP000275078"/>
    </source>
</evidence>
<dbReference type="EMBL" id="ML119653">
    <property type="protein sequence ID" value="RPA85440.1"/>
    <property type="molecule type" value="Genomic_DNA"/>
</dbReference>
<feature type="signal peptide" evidence="1">
    <location>
        <begin position="1"/>
        <end position="23"/>
    </location>
</feature>
<protein>
    <submittedName>
        <fullName evidence="2">Uncharacterized protein</fullName>
    </submittedName>
</protein>
<name>A0A3N4IMT1_ASCIM</name>
<dbReference type="InterPro" id="IPR015943">
    <property type="entry name" value="WD40/YVTN_repeat-like_dom_sf"/>
</dbReference>
<organism evidence="2 3">
    <name type="scientific">Ascobolus immersus RN42</name>
    <dbReference type="NCBI Taxonomy" id="1160509"/>
    <lineage>
        <taxon>Eukaryota</taxon>
        <taxon>Fungi</taxon>
        <taxon>Dikarya</taxon>
        <taxon>Ascomycota</taxon>
        <taxon>Pezizomycotina</taxon>
        <taxon>Pezizomycetes</taxon>
        <taxon>Pezizales</taxon>
        <taxon>Ascobolaceae</taxon>
        <taxon>Ascobolus</taxon>
    </lineage>
</organism>
<gene>
    <name evidence="2" type="ORF">BJ508DRAFT_176318</name>
</gene>
<proteinExistence type="predicted"/>
<evidence type="ECO:0000256" key="1">
    <source>
        <dbReference type="SAM" id="SignalP"/>
    </source>
</evidence>
<reference evidence="2 3" key="1">
    <citation type="journal article" date="2018" name="Nat. Ecol. Evol.">
        <title>Pezizomycetes genomes reveal the molecular basis of ectomycorrhizal truffle lifestyle.</title>
        <authorList>
            <person name="Murat C."/>
            <person name="Payen T."/>
            <person name="Noel B."/>
            <person name="Kuo A."/>
            <person name="Morin E."/>
            <person name="Chen J."/>
            <person name="Kohler A."/>
            <person name="Krizsan K."/>
            <person name="Balestrini R."/>
            <person name="Da Silva C."/>
            <person name="Montanini B."/>
            <person name="Hainaut M."/>
            <person name="Levati E."/>
            <person name="Barry K.W."/>
            <person name="Belfiori B."/>
            <person name="Cichocki N."/>
            <person name="Clum A."/>
            <person name="Dockter R.B."/>
            <person name="Fauchery L."/>
            <person name="Guy J."/>
            <person name="Iotti M."/>
            <person name="Le Tacon F."/>
            <person name="Lindquist E.A."/>
            <person name="Lipzen A."/>
            <person name="Malagnac F."/>
            <person name="Mello A."/>
            <person name="Molinier V."/>
            <person name="Miyauchi S."/>
            <person name="Poulain J."/>
            <person name="Riccioni C."/>
            <person name="Rubini A."/>
            <person name="Sitrit Y."/>
            <person name="Splivallo R."/>
            <person name="Traeger S."/>
            <person name="Wang M."/>
            <person name="Zifcakova L."/>
            <person name="Wipf D."/>
            <person name="Zambonelli A."/>
            <person name="Paolocci F."/>
            <person name="Nowrousian M."/>
            <person name="Ottonello S."/>
            <person name="Baldrian P."/>
            <person name="Spatafora J.W."/>
            <person name="Henrissat B."/>
            <person name="Nagy L.G."/>
            <person name="Aury J.M."/>
            <person name="Wincker P."/>
            <person name="Grigoriev I.V."/>
            <person name="Bonfante P."/>
            <person name="Martin F.M."/>
        </authorList>
    </citation>
    <scope>NUCLEOTIDE SEQUENCE [LARGE SCALE GENOMIC DNA]</scope>
    <source>
        <strain evidence="2 3">RN42</strain>
    </source>
</reference>
<dbReference type="AlphaFoldDB" id="A0A3N4IMT1"/>